<accession>A0ABW2A0N5</accession>
<reference evidence="2" key="1">
    <citation type="journal article" date="2019" name="Int. J. Syst. Evol. Microbiol.">
        <title>The Global Catalogue of Microorganisms (GCM) 10K type strain sequencing project: providing services to taxonomists for standard genome sequencing and annotation.</title>
        <authorList>
            <consortium name="The Broad Institute Genomics Platform"/>
            <consortium name="The Broad Institute Genome Sequencing Center for Infectious Disease"/>
            <person name="Wu L."/>
            <person name="Ma J."/>
        </authorList>
    </citation>
    <scope>NUCLEOTIDE SEQUENCE [LARGE SCALE GENOMIC DNA]</scope>
    <source>
        <strain evidence="2">NBRC 111756</strain>
    </source>
</reference>
<organism evidence="1 2">
    <name type="scientific">Marinobacterium aestuariivivens</name>
    <dbReference type="NCBI Taxonomy" id="1698799"/>
    <lineage>
        <taxon>Bacteria</taxon>
        <taxon>Pseudomonadati</taxon>
        <taxon>Pseudomonadota</taxon>
        <taxon>Gammaproteobacteria</taxon>
        <taxon>Oceanospirillales</taxon>
        <taxon>Oceanospirillaceae</taxon>
        <taxon>Marinobacterium</taxon>
    </lineage>
</organism>
<dbReference type="EMBL" id="JBHSWE010000001">
    <property type="protein sequence ID" value="MFC6671025.1"/>
    <property type="molecule type" value="Genomic_DNA"/>
</dbReference>
<gene>
    <name evidence="1" type="ORF">ACFQDL_13855</name>
</gene>
<dbReference type="RefSeq" id="WP_379909529.1">
    <property type="nucleotide sequence ID" value="NZ_JBHSWE010000001.1"/>
</dbReference>
<sequence>MLNIASFTFQYDQHEDRIRLIGNLSNGQPRIDFWLTRRLCLRILGAADQLVQQTSERVSHSPREHRGAMAQFEHEQARQAMQVEEAPLKTRDRAMLLHRLDASFRDGRYQLTFFAGDREEAAATSILNYAELHQVLHLIHRGCEVLEWGAPPKLFSSGAEEAPTLQ</sequence>
<evidence type="ECO:0000313" key="1">
    <source>
        <dbReference type="EMBL" id="MFC6671025.1"/>
    </source>
</evidence>
<evidence type="ECO:0000313" key="2">
    <source>
        <dbReference type="Proteomes" id="UP001596422"/>
    </source>
</evidence>
<protein>
    <submittedName>
        <fullName evidence="1">Uncharacterized protein</fullName>
    </submittedName>
</protein>
<proteinExistence type="predicted"/>
<dbReference type="Proteomes" id="UP001596422">
    <property type="component" value="Unassembled WGS sequence"/>
</dbReference>
<name>A0ABW2A0N5_9GAMM</name>
<comment type="caution">
    <text evidence="1">The sequence shown here is derived from an EMBL/GenBank/DDBJ whole genome shotgun (WGS) entry which is preliminary data.</text>
</comment>
<keyword evidence="2" id="KW-1185">Reference proteome</keyword>